<evidence type="ECO:0000313" key="1">
    <source>
        <dbReference type="EMBL" id="MBU3060329.1"/>
    </source>
</evidence>
<protein>
    <recommendedName>
        <fullName evidence="3">ANTAR domain-containing protein</fullName>
    </recommendedName>
</protein>
<comment type="caution">
    <text evidence="1">The sequence shown here is derived from an EMBL/GenBank/DDBJ whole genome shotgun (WGS) entry which is preliminary data.</text>
</comment>
<evidence type="ECO:0008006" key="3">
    <source>
        <dbReference type="Google" id="ProtNLM"/>
    </source>
</evidence>
<evidence type="ECO:0000313" key="2">
    <source>
        <dbReference type="Proteomes" id="UP000733379"/>
    </source>
</evidence>
<reference evidence="1 2" key="1">
    <citation type="submission" date="2021-06" db="EMBL/GenBank/DDBJ databases">
        <title>Actinomycetes sequencing.</title>
        <authorList>
            <person name="Shan Q."/>
        </authorList>
    </citation>
    <scope>NUCLEOTIDE SEQUENCE [LARGE SCALE GENOMIC DNA]</scope>
    <source>
        <strain evidence="1 2">NEAU-G5</strain>
    </source>
</reference>
<name>A0ABS6ATJ2_9NOCA</name>
<dbReference type="EMBL" id="JAHKNI010000001">
    <property type="protein sequence ID" value="MBU3060329.1"/>
    <property type="molecule type" value="Genomic_DNA"/>
</dbReference>
<accession>A0ABS6ATJ2</accession>
<proteinExistence type="predicted"/>
<dbReference type="RefSeq" id="WP_215915209.1">
    <property type="nucleotide sequence ID" value="NZ_JAHKNI010000001.1"/>
</dbReference>
<keyword evidence="2" id="KW-1185">Reference proteome</keyword>
<gene>
    <name evidence="1" type="ORF">KO481_02170</name>
</gene>
<organism evidence="1 2">
    <name type="scientific">Nocardia albiluteola</name>
    <dbReference type="NCBI Taxonomy" id="2842303"/>
    <lineage>
        <taxon>Bacteria</taxon>
        <taxon>Bacillati</taxon>
        <taxon>Actinomycetota</taxon>
        <taxon>Actinomycetes</taxon>
        <taxon>Mycobacteriales</taxon>
        <taxon>Nocardiaceae</taxon>
        <taxon>Nocardia</taxon>
    </lineage>
</organism>
<dbReference type="Proteomes" id="UP000733379">
    <property type="component" value="Unassembled WGS sequence"/>
</dbReference>
<sequence>MTAADGDRLPGSASVFAEVRAAEQVADLERKALAAKMVASHALDVADCAYLLAMLGLDLPESREPVSDSEWQC</sequence>